<gene>
    <name evidence="9" type="ORF">RND81_12G032700</name>
</gene>
<evidence type="ECO:0000256" key="6">
    <source>
        <dbReference type="SAM" id="MobiDB-lite"/>
    </source>
</evidence>
<evidence type="ECO:0000256" key="3">
    <source>
        <dbReference type="ARBA" id="ARBA00022989"/>
    </source>
</evidence>
<name>A0AAW1H4Z0_SAPOF</name>
<feature type="region of interest" description="Disordered" evidence="6">
    <location>
        <begin position="696"/>
        <end position="736"/>
    </location>
</feature>
<keyword evidence="3 7" id="KW-1133">Transmembrane helix</keyword>
<evidence type="ECO:0000256" key="5">
    <source>
        <dbReference type="SAM" id="Coils"/>
    </source>
</evidence>
<sequence length="736" mass="83063">MHNRIRNTYQQHYPSASRAHATNGVRVVVRQKLRIEAYVHMARCQMIRNSWSFSGLVGAFLDLGIAYFLLCCSAIAFFISNFLAFFGLSLPCPCNGLFGYPNHGYCVQRILVDYPTKTASNLQLSVKSKFPFDAVLARNELCQLNLKLMKERKFDNGELEFDGEVSYSSFSDPRRSQQSFSGSDSIGKFDIKGKGGTSQRPRCFSHRRRRRGSIDCGKLSSSTSFDHMKSDIRTIRRSPSDPSKIGNELNVELSKPANSHGRSISDFESIDATNEGRLMYGNATSFENLKTSARHVDGIDGEDDSTIRILEQALEEEQAARVALCSELEQERIAAATAADEAMAMISRLQEEKASIEMESRQYQRILEEKSTYDAEEMDILKEILVRREMEKHFLEREVETYRKVLQDDEEMDNQIEDVQGQDEASYFDSSVNPMLILQQLSESIDKRDGIHNNKNHPDYASASVEIQTSSGKELSNSQTVDEYKIMKALEHPECSRLSPDQLMNMDERFQEVQEKGVLSLVCQEGRNDNGRQKPVPRVVKPDSGKQMLEQVGEPRVLDVHVISSKRDTEKIAGKGSGPMLMLNDASGFPRKNESSVEASKELEINRSRSDLIDKLVPIISSTSRGPASDLRRNSLPTLDHERLKIDTEVEWLRARLKAVQGEKEKLKSSLDRQERGKAELQLLEAIADQIREIRHLTQPEKTARQGSLPPLSSKVSSKKKRSRSVSIGTSQSQSN</sequence>
<accession>A0AAW1H4Z0</accession>
<dbReference type="Pfam" id="PF04576">
    <property type="entry name" value="Zein-binding"/>
    <property type="match status" value="1"/>
</dbReference>
<evidence type="ECO:0000256" key="4">
    <source>
        <dbReference type="ARBA" id="ARBA00023136"/>
    </source>
</evidence>
<feature type="transmembrane region" description="Helical" evidence="7">
    <location>
        <begin position="53"/>
        <end position="86"/>
    </location>
</feature>
<evidence type="ECO:0000256" key="7">
    <source>
        <dbReference type="SAM" id="Phobius"/>
    </source>
</evidence>
<proteinExistence type="predicted"/>
<reference evidence="9" key="1">
    <citation type="submission" date="2024-03" db="EMBL/GenBank/DDBJ databases">
        <title>WGS assembly of Saponaria officinalis var. Norfolk2.</title>
        <authorList>
            <person name="Jenkins J."/>
            <person name="Shu S."/>
            <person name="Grimwood J."/>
            <person name="Barry K."/>
            <person name="Goodstein D."/>
            <person name="Schmutz J."/>
            <person name="Leebens-Mack J."/>
            <person name="Osbourn A."/>
        </authorList>
    </citation>
    <scope>NUCLEOTIDE SEQUENCE [LARGE SCALE GENOMIC DNA]</scope>
    <source>
        <strain evidence="9">JIC</strain>
    </source>
</reference>
<evidence type="ECO:0000256" key="2">
    <source>
        <dbReference type="ARBA" id="ARBA00022692"/>
    </source>
</evidence>
<feature type="domain" description="GTD-binding" evidence="8">
    <location>
        <begin position="305"/>
        <end position="403"/>
    </location>
</feature>
<dbReference type="GO" id="GO:0016020">
    <property type="term" value="C:membrane"/>
    <property type="evidence" value="ECO:0007669"/>
    <property type="project" value="UniProtKB-SubCell"/>
</dbReference>
<evidence type="ECO:0000256" key="1">
    <source>
        <dbReference type="ARBA" id="ARBA00004370"/>
    </source>
</evidence>
<dbReference type="GO" id="GO:0080115">
    <property type="term" value="F:myosin XI tail binding"/>
    <property type="evidence" value="ECO:0007669"/>
    <property type="project" value="UniProtKB-ARBA"/>
</dbReference>
<dbReference type="AlphaFoldDB" id="A0AAW1H4Z0"/>
<comment type="caution">
    <text evidence="9">The sequence shown here is derived from an EMBL/GenBank/DDBJ whole genome shotgun (WGS) entry which is preliminary data.</text>
</comment>
<dbReference type="PANTHER" id="PTHR31422:SF3">
    <property type="entry name" value="GTD-BINDING DOMAIN-CONTAINING PROTEIN"/>
    <property type="match status" value="1"/>
</dbReference>
<keyword evidence="10" id="KW-1185">Reference proteome</keyword>
<feature type="region of interest" description="Disordered" evidence="6">
    <location>
        <begin position="167"/>
        <end position="219"/>
    </location>
</feature>
<comment type="subcellular location">
    <subcellularLocation>
        <location evidence="1">Membrane</location>
    </subcellularLocation>
</comment>
<keyword evidence="2 7" id="KW-0812">Transmembrane</keyword>
<evidence type="ECO:0000259" key="8">
    <source>
        <dbReference type="PROSITE" id="PS51775"/>
    </source>
</evidence>
<dbReference type="Proteomes" id="UP001443914">
    <property type="component" value="Unassembled WGS sequence"/>
</dbReference>
<dbReference type="EMBL" id="JBDFQZ010000012">
    <property type="protein sequence ID" value="KAK9671481.1"/>
    <property type="molecule type" value="Genomic_DNA"/>
</dbReference>
<feature type="compositionally biased region" description="Polar residues" evidence="6">
    <location>
        <begin position="167"/>
        <end position="184"/>
    </location>
</feature>
<feature type="coiled-coil region" evidence="5">
    <location>
        <begin position="650"/>
        <end position="684"/>
    </location>
</feature>
<evidence type="ECO:0000313" key="10">
    <source>
        <dbReference type="Proteomes" id="UP001443914"/>
    </source>
</evidence>
<dbReference type="InterPro" id="IPR007656">
    <property type="entry name" value="GTD-bd"/>
</dbReference>
<dbReference type="PANTHER" id="PTHR31422">
    <property type="entry name" value="BNAANNG28530D PROTEIN"/>
    <property type="match status" value="1"/>
</dbReference>
<protein>
    <recommendedName>
        <fullName evidence="8">GTD-binding domain-containing protein</fullName>
    </recommendedName>
</protein>
<keyword evidence="4 7" id="KW-0472">Membrane</keyword>
<dbReference type="PROSITE" id="PS51775">
    <property type="entry name" value="GTD_BINDING"/>
    <property type="match status" value="1"/>
</dbReference>
<evidence type="ECO:0000313" key="9">
    <source>
        <dbReference type="EMBL" id="KAK9671481.1"/>
    </source>
</evidence>
<organism evidence="9 10">
    <name type="scientific">Saponaria officinalis</name>
    <name type="common">Common soapwort</name>
    <name type="synonym">Lychnis saponaria</name>
    <dbReference type="NCBI Taxonomy" id="3572"/>
    <lineage>
        <taxon>Eukaryota</taxon>
        <taxon>Viridiplantae</taxon>
        <taxon>Streptophyta</taxon>
        <taxon>Embryophyta</taxon>
        <taxon>Tracheophyta</taxon>
        <taxon>Spermatophyta</taxon>
        <taxon>Magnoliopsida</taxon>
        <taxon>eudicotyledons</taxon>
        <taxon>Gunneridae</taxon>
        <taxon>Pentapetalae</taxon>
        <taxon>Caryophyllales</taxon>
        <taxon>Caryophyllaceae</taxon>
        <taxon>Caryophylleae</taxon>
        <taxon>Saponaria</taxon>
    </lineage>
</organism>
<keyword evidence="5" id="KW-0175">Coiled coil</keyword>
<feature type="coiled-coil region" evidence="5">
    <location>
        <begin position="339"/>
        <end position="412"/>
    </location>
</feature>